<dbReference type="eggNOG" id="KOG1863">
    <property type="taxonomic scope" value="Eukaryota"/>
</dbReference>
<dbReference type="STRING" id="32264.T1K4T9"/>
<dbReference type="KEGG" id="tut:107360434"/>
<feature type="region of interest" description="Disordered" evidence="10">
    <location>
        <begin position="645"/>
        <end position="701"/>
    </location>
</feature>
<feature type="compositionally biased region" description="Low complexity" evidence="10">
    <location>
        <begin position="401"/>
        <end position="440"/>
    </location>
</feature>
<dbReference type="InterPro" id="IPR038765">
    <property type="entry name" value="Papain-like_cys_pep_sf"/>
</dbReference>
<evidence type="ECO:0000256" key="8">
    <source>
        <dbReference type="ARBA" id="ARBA00023242"/>
    </source>
</evidence>
<evidence type="ECO:0000256" key="1">
    <source>
        <dbReference type="ARBA" id="ARBA00000707"/>
    </source>
</evidence>
<evidence type="ECO:0000259" key="11">
    <source>
        <dbReference type="PROSITE" id="PS50235"/>
    </source>
</evidence>
<dbReference type="EC" id="3.4.19.12" evidence="9"/>
<evidence type="ECO:0000256" key="2">
    <source>
        <dbReference type="ARBA" id="ARBA00004123"/>
    </source>
</evidence>
<dbReference type="InterPro" id="IPR033841">
    <property type="entry name" value="Pep_USP48"/>
</dbReference>
<dbReference type="InterPro" id="IPR018200">
    <property type="entry name" value="USP_CS"/>
</dbReference>
<evidence type="ECO:0000313" key="12">
    <source>
        <dbReference type="EnsemblMetazoa" id="tetur05g03870.1"/>
    </source>
</evidence>
<dbReference type="PANTHER" id="PTHR24006:SF722">
    <property type="entry name" value="UBIQUITIN CARBOXYL-TERMINAL HYDROLASE 48"/>
    <property type="match status" value="1"/>
</dbReference>
<dbReference type="InterPro" id="IPR028889">
    <property type="entry name" value="USP"/>
</dbReference>
<evidence type="ECO:0000256" key="3">
    <source>
        <dbReference type="ARBA" id="ARBA00009085"/>
    </source>
</evidence>
<evidence type="ECO:0000256" key="5">
    <source>
        <dbReference type="ARBA" id="ARBA00022786"/>
    </source>
</evidence>
<dbReference type="SUPFAM" id="SSF54236">
    <property type="entry name" value="Ubiquitin-like"/>
    <property type="match status" value="1"/>
</dbReference>
<accession>T1K4T9</accession>
<dbReference type="GO" id="GO:0005634">
    <property type="term" value="C:nucleus"/>
    <property type="evidence" value="ECO:0007669"/>
    <property type="project" value="UniProtKB-SubCell"/>
</dbReference>
<keyword evidence="13" id="KW-1185">Reference proteome</keyword>
<dbReference type="PANTHER" id="PTHR24006">
    <property type="entry name" value="UBIQUITIN CARBOXYL-TERMINAL HYDROLASE"/>
    <property type="match status" value="1"/>
</dbReference>
<comment type="catalytic activity">
    <reaction evidence="1 9">
        <text>Thiol-dependent hydrolysis of ester, thioester, amide, peptide and isopeptide bonds formed by the C-terminal Gly of ubiquitin (a 76-residue protein attached to proteins as an intracellular targeting signal).</text>
        <dbReference type="EC" id="3.4.19.12"/>
    </reaction>
</comment>
<dbReference type="GO" id="GO:0004843">
    <property type="term" value="F:cysteine-type deubiquitinase activity"/>
    <property type="evidence" value="ECO:0007669"/>
    <property type="project" value="UniProtKB-UniRule"/>
</dbReference>
<dbReference type="InterPro" id="IPR001394">
    <property type="entry name" value="Peptidase_C19_UCH"/>
</dbReference>
<proteinExistence type="inferred from homology"/>
<sequence>MPRSETNEKATVDWAATVDVNSITWDHILKAYQLRLKSCSVKPNFCKRNCNNNPKCISGLTENRPSINKEASNINLEDEERREPGSFAGLKNLGATCYVNSLLQIWYHNPFLREAIYKWKPEDDEKEISAQLNRAVSLTDLASGVQFSPVSPIGQLQLIFARLQFSARRYVDPTQFINSLQLDVSQQQDAQEFSKLFLTLLEEDLSTQKDVKVKNIVQTQCCGEYEYVTRCSNCGTETTSSSKFYELSLNIKGHKDIHQCLDEFFSPEILEGSNQYYCNTCESKQNVIRTIRLRKCPPYLNLQLLRFIYDRQKNCRRKLNSSINFPLTLDMRKYFQETVTGCTEYHLCAVLVHRGQSAHSGHYMTHIKDRETGDWYKFDDEFVEKTEGNLIELCADGSKETSTGMTTTTTTTTTTTSSSSSSSSSPSSSSTLVSSATSSSLPSIGTPLAENSSTNLLSPSTSSSSQSLSTPTVTIAPEPAPVTITATATTTTTTTSSKSTDKEISKFSKGSSVPYMLVYKNAVLDDKKLPSDSSVQWDIPEYLQTIVVEENSIFEDHLEIKRKEREQRLAQNREKQEEMLSIYKKLIIKDEPFECINKNWLQDWSNSDSKSTSDPCEPCFDQLVEKEMDKMLNFKDEKIYIRKIQKKTDDQQEPDADDDSCDSSFLGTTRKKMKSQPGSESQSIQSLSAQGKAPRRSSRIRKYRDEREFTVSSMQTLLSLKIEIMHEFKVAPFDQELFLDEVPLQGNERTLGELKVVPNCLIYLKVDEPSCIDPSFLEEDYIKDPVPETGFKGTQLQKY</sequence>
<evidence type="ECO:0000256" key="4">
    <source>
        <dbReference type="ARBA" id="ARBA00022670"/>
    </source>
</evidence>
<evidence type="ECO:0000256" key="6">
    <source>
        <dbReference type="ARBA" id="ARBA00022801"/>
    </source>
</evidence>
<dbReference type="AlphaFoldDB" id="T1K4T9"/>
<dbReference type="GO" id="GO:0016579">
    <property type="term" value="P:protein deubiquitination"/>
    <property type="evidence" value="ECO:0007669"/>
    <property type="project" value="InterPro"/>
</dbReference>
<feature type="region of interest" description="Disordered" evidence="10">
    <location>
        <begin position="394"/>
        <end position="500"/>
    </location>
</feature>
<dbReference type="Pfam" id="PF00443">
    <property type="entry name" value="UCH"/>
    <property type="match status" value="1"/>
</dbReference>
<dbReference type="GO" id="GO:0006508">
    <property type="term" value="P:proteolysis"/>
    <property type="evidence" value="ECO:0007669"/>
    <property type="project" value="UniProtKB-KW"/>
</dbReference>
<organism evidence="12 13">
    <name type="scientific">Tetranychus urticae</name>
    <name type="common">Two-spotted spider mite</name>
    <dbReference type="NCBI Taxonomy" id="32264"/>
    <lineage>
        <taxon>Eukaryota</taxon>
        <taxon>Metazoa</taxon>
        <taxon>Ecdysozoa</taxon>
        <taxon>Arthropoda</taxon>
        <taxon>Chelicerata</taxon>
        <taxon>Arachnida</taxon>
        <taxon>Acari</taxon>
        <taxon>Acariformes</taxon>
        <taxon>Trombidiformes</taxon>
        <taxon>Prostigmata</taxon>
        <taxon>Eleutherengona</taxon>
        <taxon>Raphignathae</taxon>
        <taxon>Tetranychoidea</taxon>
        <taxon>Tetranychidae</taxon>
        <taxon>Tetranychus</taxon>
    </lineage>
</organism>
<reference evidence="13" key="1">
    <citation type="submission" date="2011-08" db="EMBL/GenBank/DDBJ databases">
        <authorList>
            <person name="Rombauts S."/>
        </authorList>
    </citation>
    <scope>NUCLEOTIDE SEQUENCE</scope>
    <source>
        <strain evidence="13">London</strain>
    </source>
</reference>
<protein>
    <recommendedName>
        <fullName evidence="9">Ubiquitin carboxyl-terminal hydrolase</fullName>
        <ecNumber evidence="9">3.4.19.12</ecNumber>
    </recommendedName>
</protein>
<keyword evidence="6 9" id="KW-0378">Hydrolase</keyword>
<dbReference type="OrthoDB" id="289038at2759"/>
<dbReference type="HOGENOM" id="CLU_352099_0_0_1"/>
<dbReference type="PROSITE" id="PS00973">
    <property type="entry name" value="USP_2"/>
    <property type="match status" value="1"/>
</dbReference>
<evidence type="ECO:0000256" key="10">
    <source>
        <dbReference type="SAM" id="MobiDB-lite"/>
    </source>
</evidence>
<dbReference type="OMA" id="PFYWISA"/>
<evidence type="ECO:0000256" key="7">
    <source>
        <dbReference type="ARBA" id="ARBA00022807"/>
    </source>
</evidence>
<dbReference type="GO" id="GO:0005829">
    <property type="term" value="C:cytosol"/>
    <property type="evidence" value="ECO:0007669"/>
    <property type="project" value="TreeGrafter"/>
</dbReference>
<dbReference type="EnsemblMetazoa" id="tetur05g03870.1">
    <property type="protein sequence ID" value="tetur05g03870.1"/>
    <property type="gene ID" value="tetur05g03870"/>
</dbReference>
<comment type="similarity">
    <text evidence="3 9">Belongs to the peptidase C19 family.</text>
</comment>
<keyword evidence="4 9" id="KW-0645">Protease</keyword>
<keyword evidence="8" id="KW-0539">Nucleus</keyword>
<dbReference type="PROSITE" id="PS00972">
    <property type="entry name" value="USP_1"/>
    <property type="match status" value="1"/>
</dbReference>
<feature type="compositionally biased region" description="Polar residues" evidence="10">
    <location>
        <begin position="676"/>
        <end position="689"/>
    </location>
</feature>
<keyword evidence="5 9" id="KW-0833">Ubl conjugation pathway</keyword>
<keyword evidence="7 9" id="KW-0788">Thiol protease</keyword>
<comment type="subcellular location">
    <subcellularLocation>
        <location evidence="2">Nucleus</location>
    </subcellularLocation>
</comment>
<feature type="domain" description="USP" evidence="11">
    <location>
        <begin position="88"/>
        <end position="412"/>
    </location>
</feature>
<dbReference type="SUPFAM" id="SSF54001">
    <property type="entry name" value="Cysteine proteinases"/>
    <property type="match status" value="1"/>
</dbReference>
<dbReference type="InterPro" id="IPR050164">
    <property type="entry name" value="Peptidase_C19"/>
</dbReference>
<dbReference type="CDD" id="cd02668">
    <property type="entry name" value="Peptidase_C19L"/>
    <property type="match status" value="1"/>
</dbReference>
<dbReference type="CDD" id="cd01795">
    <property type="entry name" value="Ubl_USP48"/>
    <property type="match status" value="1"/>
</dbReference>
<evidence type="ECO:0000256" key="9">
    <source>
        <dbReference type="RuleBase" id="RU366025"/>
    </source>
</evidence>
<name>T1K4T9_TETUR</name>
<dbReference type="Gene3D" id="3.90.70.10">
    <property type="entry name" value="Cysteine proteinases"/>
    <property type="match status" value="1"/>
</dbReference>
<dbReference type="InterPro" id="IPR044743">
    <property type="entry name" value="Ubl_USP48"/>
</dbReference>
<evidence type="ECO:0000313" key="13">
    <source>
        <dbReference type="Proteomes" id="UP000015104"/>
    </source>
</evidence>
<gene>
    <name evidence="12" type="primary">107360434</name>
</gene>
<feature type="compositionally biased region" description="Low complexity" evidence="10">
    <location>
        <begin position="451"/>
        <end position="498"/>
    </location>
</feature>
<feature type="compositionally biased region" description="Acidic residues" evidence="10">
    <location>
        <begin position="651"/>
        <end position="661"/>
    </location>
</feature>
<dbReference type="GO" id="GO:0004197">
    <property type="term" value="F:cysteine-type endopeptidase activity"/>
    <property type="evidence" value="ECO:0007669"/>
    <property type="project" value="InterPro"/>
</dbReference>
<dbReference type="EMBL" id="CAEY01001580">
    <property type="status" value="NOT_ANNOTATED_CDS"/>
    <property type="molecule type" value="Genomic_DNA"/>
</dbReference>
<dbReference type="InterPro" id="IPR029071">
    <property type="entry name" value="Ubiquitin-like_domsf"/>
</dbReference>
<dbReference type="PROSITE" id="PS50235">
    <property type="entry name" value="USP_3"/>
    <property type="match status" value="1"/>
</dbReference>
<dbReference type="Proteomes" id="UP000015104">
    <property type="component" value="Unassembled WGS sequence"/>
</dbReference>
<reference evidence="12" key="2">
    <citation type="submission" date="2015-06" db="UniProtKB">
        <authorList>
            <consortium name="EnsemblMetazoa"/>
        </authorList>
    </citation>
    <scope>IDENTIFICATION</scope>
</reference>